<keyword evidence="3" id="KW-1185">Reference proteome</keyword>
<proteinExistence type="predicted"/>
<evidence type="ECO:0000313" key="2">
    <source>
        <dbReference type="EMBL" id="RYU96543.1"/>
    </source>
</evidence>
<evidence type="ECO:0000256" key="1">
    <source>
        <dbReference type="SAM" id="SignalP"/>
    </source>
</evidence>
<dbReference type="InterPro" id="IPR025345">
    <property type="entry name" value="DUF4249"/>
</dbReference>
<keyword evidence="1" id="KW-0732">Signal</keyword>
<feature type="signal peptide" evidence="1">
    <location>
        <begin position="1"/>
        <end position="21"/>
    </location>
</feature>
<sequence length="376" mass="42384">MLKSKSFLLLLCVCLMFYACVEPFSLGGQQERRILTVDATITDLADEQIVKLTESFSSGNVVYALPVTKAKVEIVINGNERVLLTERAGGEYVLPISFHTRVGEKYKLVFQKEDGTSYESTEERQSVVSDITRVYNEFKADGIKTTSLDKPAHYVYIDTNDPANEKNNYMWSWKLWERQNVCMTCTGGRYFTSPAPARCRLEPAFSEVTYDYYCAESCWQIFYNEELNVFSDVYSNGQPIVGRLVGKIPYYSSMGALLEIKQQSISSSAYQYMKLLANQVQNNGSLVDTPPAAIIGNIRNVAKSDEAVAGFFMVTSVRTQKYWLDKQNADVLVTPIGVVDHPVNFEPSAGDPRRPPAAPCEESRVRTRFKPEGWIN</sequence>
<dbReference type="EMBL" id="SEWF01000007">
    <property type="protein sequence ID" value="RYU96543.1"/>
    <property type="molecule type" value="Genomic_DNA"/>
</dbReference>
<name>A0A4Q5M3Q9_9BACT</name>
<protein>
    <submittedName>
        <fullName evidence="2">DUF4249 domain-containing protein</fullName>
    </submittedName>
</protein>
<reference evidence="2 3" key="1">
    <citation type="submission" date="2019-02" db="EMBL/GenBank/DDBJ databases">
        <title>Bacterial novel species Emticicia sp. 17J42-9 isolated from soil.</title>
        <authorList>
            <person name="Jung H.-Y."/>
        </authorList>
    </citation>
    <scope>NUCLEOTIDE SEQUENCE [LARGE SCALE GENOMIC DNA]</scope>
    <source>
        <strain evidence="2 3">17J42-9</strain>
    </source>
</reference>
<feature type="chain" id="PRO_5020930098" evidence="1">
    <location>
        <begin position="22"/>
        <end position="376"/>
    </location>
</feature>
<comment type="caution">
    <text evidence="2">The sequence shown here is derived from an EMBL/GenBank/DDBJ whole genome shotgun (WGS) entry which is preliminary data.</text>
</comment>
<dbReference type="Proteomes" id="UP000293162">
    <property type="component" value="Unassembled WGS sequence"/>
</dbReference>
<organism evidence="2 3">
    <name type="scientific">Emticicia agri</name>
    <dbReference type="NCBI Taxonomy" id="2492393"/>
    <lineage>
        <taxon>Bacteria</taxon>
        <taxon>Pseudomonadati</taxon>
        <taxon>Bacteroidota</taxon>
        <taxon>Cytophagia</taxon>
        <taxon>Cytophagales</taxon>
        <taxon>Leadbetterellaceae</taxon>
        <taxon>Emticicia</taxon>
    </lineage>
</organism>
<evidence type="ECO:0000313" key="3">
    <source>
        <dbReference type="Proteomes" id="UP000293162"/>
    </source>
</evidence>
<dbReference type="Pfam" id="PF14054">
    <property type="entry name" value="DUF4249"/>
    <property type="match status" value="1"/>
</dbReference>
<accession>A0A4Q5M3Q9</accession>
<dbReference type="AlphaFoldDB" id="A0A4Q5M3Q9"/>
<dbReference type="OrthoDB" id="922982at2"/>
<dbReference type="PROSITE" id="PS51257">
    <property type="entry name" value="PROKAR_LIPOPROTEIN"/>
    <property type="match status" value="1"/>
</dbReference>
<gene>
    <name evidence="2" type="ORF">EWM59_06940</name>
</gene>